<comment type="caution">
    <text evidence="2">The sequence shown here is derived from an EMBL/GenBank/DDBJ whole genome shotgun (WGS) entry which is preliminary data.</text>
</comment>
<dbReference type="AlphaFoldDB" id="A0AAD8PFJ2"/>
<proteinExistence type="predicted"/>
<reference evidence="2" key="1">
    <citation type="submission" date="2023-08" db="EMBL/GenBank/DDBJ databases">
        <title>Draft sequence of the Babesia gibsoni genome.</title>
        <authorList>
            <person name="Yamagishi J.Y."/>
            <person name="Xuan X.X."/>
        </authorList>
    </citation>
    <scope>NUCLEOTIDE SEQUENCE</scope>
    <source>
        <strain evidence="2">Azabu</strain>
    </source>
</reference>
<sequence>MCNAGSSLQQSEGELTSTTDKNTTQDEAVKEDNEIDMDLSDSGVYTCTVKVPLRKKPGGQQSKGPIATFNQGPEAQDVKELLIYAPGKK</sequence>
<dbReference type="EMBL" id="JAVEPI010000001">
    <property type="protein sequence ID" value="KAK1444337.1"/>
    <property type="molecule type" value="Genomic_DNA"/>
</dbReference>
<keyword evidence="3" id="KW-1185">Reference proteome</keyword>
<evidence type="ECO:0000256" key="1">
    <source>
        <dbReference type="SAM" id="MobiDB-lite"/>
    </source>
</evidence>
<feature type="compositionally biased region" description="Polar residues" evidence="1">
    <location>
        <begin position="59"/>
        <end position="73"/>
    </location>
</feature>
<feature type="region of interest" description="Disordered" evidence="1">
    <location>
        <begin position="1"/>
        <end position="37"/>
    </location>
</feature>
<protein>
    <submittedName>
        <fullName evidence="2">Uncharacterized protein</fullName>
    </submittedName>
</protein>
<feature type="compositionally biased region" description="Basic and acidic residues" evidence="1">
    <location>
        <begin position="23"/>
        <end position="32"/>
    </location>
</feature>
<gene>
    <name evidence="2" type="ORF">BgAZ_102430</name>
</gene>
<accession>A0AAD8PFJ2</accession>
<feature type="region of interest" description="Disordered" evidence="1">
    <location>
        <begin position="53"/>
        <end position="74"/>
    </location>
</feature>
<dbReference type="Proteomes" id="UP001230268">
    <property type="component" value="Unassembled WGS sequence"/>
</dbReference>
<name>A0AAD8PFJ2_BABGI</name>
<evidence type="ECO:0000313" key="2">
    <source>
        <dbReference type="EMBL" id="KAK1444337.1"/>
    </source>
</evidence>
<organism evidence="2 3">
    <name type="scientific">Babesia gibsoni</name>
    <dbReference type="NCBI Taxonomy" id="33632"/>
    <lineage>
        <taxon>Eukaryota</taxon>
        <taxon>Sar</taxon>
        <taxon>Alveolata</taxon>
        <taxon>Apicomplexa</taxon>
        <taxon>Aconoidasida</taxon>
        <taxon>Piroplasmida</taxon>
        <taxon>Babesiidae</taxon>
        <taxon>Babesia</taxon>
    </lineage>
</organism>
<feature type="compositionally biased region" description="Polar residues" evidence="1">
    <location>
        <begin position="1"/>
        <end position="22"/>
    </location>
</feature>
<evidence type="ECO:0000313" key="3">
    <source>
        <dbReference type="Proteomes" id="UP001230268"/>
    </source>
</evidence>